<evidence type="ECO:0000256" key="3">
    <source>
        <dbReference type="ARBA" id="ARBA00022884"/>
    </source>
</evidence>
<gene>
    <name evidence="8" type="primary">SC39</name>
</gene>
<dbReference type="SUPFAM" id="SSF54928">
    <property type="entry name" value="RNA-binding domain, RBD"/>
    <property type="match status" value="1"/>
</dbReference>
<evidence type="ECO:0000256" key="2">
    <source>
        <dbReference type="ARBA" id="ARBA00022664"/>
    </source>
</evidence>
<accession>M1H5A6</accession>
<dbReference type="AlphaFoldDB" id="M1H5A6"/>
<keyword evidence="2" id="KW-0507">mRNA processing</keyword>
<dbReference type="InterPro" id="IPR051106">
    <property type="entry name" value="RNA-bind/splicing_reg"/>
</dbReference>
<dbReference type="PROSITE" id="PS50102">
    <property type="entry name" value="RRM"/>
    <property type="match status" value="1"/>
</dbReference>
<evidence type="ECO:0000256" key="4">
    <source>
        <dbReference type="ARBA" id="ARBA00023187"/>
    </source>
</evidence>
<keyword evidence="5" id="KW-0539">Nucleus</keyword>
<feature type="domain" description="RRM" evidence="7">
    <location>
        <begin position="16"/>
        <end position="87"/>
    </location>
</feature>
<evidence type="ECO:0000256" key="1">
    <source>
        <dbReference type="ARBA" id="ARBA00004123"/>
    </source>
</evidence>
<reference evidence="8" key="1">
    <citation type="submission" date="2012-12" db="EMBL/GenBank/DDBJ databases">
        <title>Comprehensive Analysis and Evolutionary Conservation of Alternative Splicing Events of Plant SR Proteins.</title>
        <authorList>
            <person name="Rauch H.B."/>
            <person name="Patrick T.L."/>
            <person name="Lal S.K."/>
        </authorList>
    </citation>
    <scope>NUCLEOTIDE SEQUENCE</scope>
</reference>
<dbReference type="InterPro" id="IPR000504">
    <property type="entry name" value="RRM_dom"/>
</dbReference>
<dbReference type="SMART" id="SM00360">
    <property type="entry name" value="RRM"/>
    <property type="match status" value="1"/>
</dbReference>
<dbReference type="Gene3D" id="3.30.70.330">
    <property type="match status" value="1"/>
</dbReference>
<evidence type="ECO:0000256" key="5">
    <source>
        <dbReference type="ARBA" id="ARBA00023242"/>
    </source>
</evidence>
<dbReference type="GO" id="GO:0003723">
    <property type="term" value="F:RNA binding"/>
    <property type="evidence" value="ECO:0007669"/>
    <property type="project" value="UniProtKB-UniRule"/>
</dbReference>
<keyword evidence="4" id="KW-0508">mRNA splicing</keyword>
<dbReference type="PANTHER" id="PTHR48028">
    <property type="entry name" value="GLYCINE-RICH RNA-BINDING PROTEIN RZ1A"/>
    <property type="match status" value="1"/>
</dbReference>
<evidence type="ECO:0000259" key="7">
    <source>
        <dbReference type="PROSITE" id="PS50102"/>
    </source>
</evidence>
<dbReference type="CDD" id="cd12311">
    <property type="entry name" value="RRM_SRSF2_SRSF8"/>
    <property type="match status" value="1"/>
</dbReference>
<dbReference type="GO" id="GO:0005634">
    <property type="term" value="C:nucleus"/>
    <property type="evidence" value="ECO:0007669"/>
    <property type="project" value="UniProtKB-SubCell"/>
</dbReference>
<keyword evidence="3 6" id="KW-0694">RNA-binding</keyword>
<proteinExistence type="evidence at transcript level"/>
<comment type="subcellular location">
    <subcellularLocation>
        <location evidence="1">Nucleus</location>
    </subcellularLocation>
</comment>
<organism evidence="8">
    <name type="scientific">Physcomitrium patens</name>
    <name type="common">Spreading-leaved earth moss</name>
    <name type="synonym">Physcomitrella patens</name>
    <dbReference type="NCBI Taxonomy" id="3218"/>
    <lineage>
        <taxon>Eukaryota</taxon>
        <taxon>Viridiplantae</taxon>
        <taxon>Streptophyta</taxon>
        <taxon>Embryophyta</taxon>
        <taxon>Bryophyta</taxon>
        <taxon>Bryophytina</taxon>
        <taxon>Bryopsida</taxon>
        <taxon>Funariidae</taxon>
        <taxon>Funariales</taxon>
        <taxon>Funariaceae</taxon>
        <taxon>Physcomitrium</taxon>
    </lineage>
</organism>
<dbReference type="EMBL" id="KC440866">
    <property type="protein sequence ID" value="AGE46168.1"/>
    <property type="molecule type" value="mRNA"/>
</dbReference>
<evidence type="ECO:0000313" key="8">
    <source>
        <dbReference type="EMBL" id="AGE46168.1"/>
    </source>
</evidence>
<name>M1H5A6_PHYPA</name>
<dbReference type="InterPro" id="IPR035979">
    <property type="entry name" value="RBD_domain_sf"/>
</dbReference>
<sequence>MSHFGRAGPPDIRDTYSLLVLNITFRTSADDLYPLFDRYGKVVDIFIPRDRRTGESRGFAFVRYKYSDEAQKAIERLDGRAVDGRNIVDLFGCASGVVGLRHISGVAPELCWLVAADLGTAALPAAGFLGVTWGGEFAVKLIFAHNAGQLLLLLCQFAGSSRPIFPS</sequence>
<evidence type="ECO:0000256" key="6">
    <source>
        <dbReference type="PROSITE-ProRule" id="PRU00176"/>
    </source>
</evidence>
<dbReference type="Pfam" id="PF00076">
    <property type="entry name" value="RRM_1"/>
    <property type="match status" value="1"/>
</dbReference>
<dbReference type="GO" id="GO:0006397">
    <property type="term" value="P:mRNA processing"/>
    <property type="evidence" value="ECO:0007669"/>
    <property type="project" value="UniProtKB-KW"/>
</dbReference>
<dbReference type="GO" id="GO:0008380">
    <property type="term" value="P:RNA splicing"/>
    <property type="evidence" value="ECO:0007669"/>
    <property type="project" value="UniProtKB-KW"/>
</dbReference>
<protein>
    <submittedName>
        <fullName evidence="8">Arginine/serine-rich splicing factor SC39 transcript II</fullName>
    </submittedName>
</protein>
<dbReference type="InterPro" id="IPR012677">
    <property type="entry name" value="Nucleotide-bd_a/b_plait_sf"/>
</dbReference>
<dbReference type="PANTHER" id="PTHR48028:SF4">
    <property type="entry name" value="SC35-LIKE SPLICING FACTOR"/>
    <property type="match status" value="1"/>
</dbReference>